<reference evidence="1 2" key="1">
    <citation type="submission" date="2019-04" db="EMBL/GenBank/DDBJ databases">
        <title>Microbes associate with the intestines of laboratory mice.</title>
        <authorList>
            <person name="Navarre W."/>
            <person name="Wong E."/>
            <person name="Huang K."/>
            <person name="Tropini C."/>
            <person name="Ng K."/>
            <person name="Yu B."/>
        </authorList>
    </citation>
    <scope>NUCLEOTIDE SEQUENCE [LARGE SCALE GENOMIC DNA]</scope>
    <source>
        <strain evidence="1 2">NM62_B4-13</strain>
    </source>
</reference>
<dbReference type="AlphaFoldDB" id="A0A4V3RJG3"/>
<sequence length="96" mass="10499">MSRLAPAVHTDPADIAALEALLPQLRGQTQVELTLVDGRRLLGTVAVQPTVQQYRDAAENEGSNGQLRLDDLDAPVQQHLVWLDSIAAVRQLPPRE</sequence>
<dbReference type="Pfam" id="PF11607">
    <property type="entry name" value="DUF3247"/>
    <property type="match status" value="1"/>
</dbReference>
<proteinExistence type="predicted"/>
<evidence type="ECO:0000313" key="1">
    <source>
        <dbReference type="EMBL" id="TGY35820.1"/>
    </source>
</evidence>
<comment type="caution">
    <text evidence="1">The sequence shown here is derived from an EMBL/GenBank/DDBJ whole genome shotgun (WGS) entry which is preliminary data.</text>
</comment>
<dbReference type="RefSeq" id="WP_017356498.1">
    <property type="nucleotide sequence ID" value="NZ_SRYW01000003.1"/>
</dbReference>
<dbReference type="Proteomes" id="UP000306631">
    <property type="component" value="Unassembled WGS sequence"/>
</dbReference>
<dbReference type="EMBL" id="SRYW01000003">
    <property type="protein sequence ID" value="TGY35820.1"/>
    <property type="molecule type" value="Genomic_DNA"/>
</dbReference>
<accession>A0A4V3RJG3</accession>
<name>A0A4V3RJG3_STEMA</name>
<dbReference type="Gene3D" id="2.30.30.720">
    <property type="entry name" value="Protein of unknown function (DUF3247)"/>
    <property type="match status" value="1"/>
</dbReference>
<dbReference type="OrthoDB" id="5958099at2"/>
<organism evidence="1 2">
    <name type="scientific">Stenotrophomonas maltophilia</name>
    <name type="common">Pseudomonas maltophilia</name>
    <name type="synonym">Xanthomonas maltophilia</name>
    <dbReference type="NCBI Taxonomy" id="40324"/>
    <lineage>
        <taxon>Bacteria</taxon>
        <taxon>Pseudomonadati</taxon>
        <taxon>Pseudomonadota</taxon>
        <taxon>Gammaproteobacteria</taxon>
        <taxon>Lysobacterales</taxon>
        <taxon>Lysobacteraceae</taxon>
        <taxon>Stenotrophomonas</taxon>
        <taxon>Stenotrophomonas maltophilia group</taxon>
    </lineage>
</organism>
<evidence type="ECO:0000313" key="2">
    <source>
        <dbReference type="Proteomes" id="UP000306631"/>
    </source>
</evidence>
<protein>
    <submittedName>
        <fullName evidence="1">DUF3247 family protein</fullName>
    </submittedName>
</protein>
<gene>
    <name evidence="1" type="ORF">E5352_04170</name>
</gene>
<dbReference type="InterPro" id="IPR021649">
    <property type="entry name" value="DUF3247"/>
</dbReference>